<accession>A0ABP0AWC3</accession>
<name>A0ABP0AWC3_9PEZI</name>
<dbReference type="InterPro" id="IPR002347">
    <property type="entry name" value="SDR_fam"/>
</dbReference>
<evidence type="ECO:0000313" key="3">
    <source>
        <dbReference type="EMBL" id="CAK7211571.1"/>
    </source>
</evidence>
<keyword evidence="2" id="KW-0560">Oxidoreductase</keyword>
<dbReference type="Gene3D" id="3.40.50.720">
    <property type="entry name" value="NAD(P)-binding Rossmann-like Domain"/>
    <property type="match status" value="1"/>
</dbReference>
<dbReference type="Pfam" id="PF00106">
    <property type="entry name" value="adh_short"/>
    <property type="match status" value="1"/>
</dbReference>
<protein>
    <recommendedName>
        <fullName evidence="5">Short-chain dehydrogenase</fullName>
    </recommendedName>
</protein>
<dbReference type="EMBL" id="CAWUHB010000004">
    <property type="protein sequence ID" value="CAK7211571.1"/>
    <property type="molecule type" value="Genomic_DNA"/>
</dbReference>
<evidence type="ECO:0000256" key="1">
    <source>
        <dbReference type="ARBA" id="ARBA00006484"/>
    </source>
</evidence>
<keyword evidence="4" id="KW-1185">Reference proteome</keyword>
<evidence type="ECO:0000313" key="4">
    <source>
        <dbReference type="Proteomes" id="UP001642405"/>
    </source>
</evidence>
<dbReference type="Proteomes" id="UP001642405">
    <property type="component" value="Unassembled WGS sequence"/>
</dbReference>
<comment type="caution">
    <text evidence="3">The sequence shown here is derived from an EMBL/GenBank/DDBJ whole genome shotgun (WGS) entry which is preliminary data.</text>
</comment>
<dbReference type="InterPro" id="IPR036291">
    <property type="entry name" value="NAD(P)-bd_dom_sf"/>
</dbReference>
<proteinExistence type="inferred from homology"/>
<gene>
    <name evidence="3" type="ORF">SCUCBS95973_001160</name>
</gene>
<organism evidence="3 4">
    <name type="scientific">Sporothrix curviconia</name>
    <dbReference type="NCBI Taxonomy" id="1260050"/>
    <lineage>
        <taxon>Eukaryota</taxon>
        <taxon>Fungi</taxon>
        <taxon>Dikarya</taxon>
        <taxon>Ascomycota</taxon>
        <taxon>Pezizomycotina</taxon>
        <taxon>Sordariomycetes</taxon>
        <taxon>Sordariomycetidae</taxon>
        <taxon>Ophiostomatales</taxon>
        <taxon>Ophiostomataceae</taxon>
        <taxon>Sporothrix</taxon>
    </lineage>
</organism>
<evidence type="ECO:0000256" key="2">
    <source>
        <dbReference type="ARBA" id="ARBA00023002"/>
    </source>
</evidence>
<sequence length="360" mass="38275">MPTTHAEFGADTEAVEVAKAFKSRVQGKTALITGANIKGLGYAHAYGLAAGGPKRIILAGRTPAKIAECVDAIKADFPEVDVRPLEIDLSSQASVRAAATTVVGWNDVPTIDYVINVAGVMGIPERTLSVDGIEIQMATNHIGHWLLACLIMPKLIAAAQGKPKGSVRIVNISSGSPFVAAMRWSDMNFDVVNKDLPAAEQPNYQFMTRWGYTGLEDVAYAGVDGYNRSKVANVLAGIGFTHRLLAKHGILGLAVHPGVIRTELDRSFLPSLSESVDSMAAEGVFSYKTLGAGSSTGLVAALDPEVTIVEHGGPKNTENYGAFMADCQVNENARDLAVSSSEAEKLWSVSESLVKEKFSW</sequence>
<dbReference type="PANTHER" id="PTHR24320:SF283">
    <property type="entry name" value="RETINOL DEHYDROGENASE 11"/>
    <property type="match status" value="1"/>
</dbReference>
<evidence type="ECO:0008006" key="5">
    <source>
        <dbReference type="Google" id="ProtNLM"/>
    </source>
</evidence>
<comment type="similarity">
    <text evidence="1">Belongs to the short-chain dehydrogenases/reductases (SDR) family.</text>
</comment>
<dbReference type="SUPFAM" id="SSF51735">
    <property type="entry name" value="NAD(P)-binding Rossmann-fold domains"/>
    <property type="match status" value="1"/>
</dbReference>
<reference evidence="3 4" key="1">
    <citation type="submission" date="2024-01" db="EMBL/GenBank/DDBJ databases">
        <authorList>
            <person name="Allen C."/>
            <person name="Tagirdzhanova G."/>
        </authorList>
    </citation>
    <scope>NUCLEOTIDE SEQUENCE [LARGE SCALE GENOMIC DNA]</scope>
</reference>
<dbReference type="PANTHER" id="PTHR24320">
    <property type="entry name" value="RETINOL DEHYDROGENASE"/>
    <property type="match status" value="1"/>
</dbReference>